<sequence>FGQLPHSETRLADILINNNYEQKELFNNDNKSYDYLSILDNYYNQDKLYNQTQSLLYNQTESLLYNQTESLLYNCNPNNSFADNFESKLNLEDPIISNNNDYDLNDWNNNNLMNSLDNIINSQETIIISNNSESQSYHHTAQEKEK</sequence>
<dbReference type="EMBL" id="CAJVPZ010073953">
    <property type="protein sequence ID" value="CAG8802658.1"/>
    <property type="molecule type" value="Genomic_DNA"/>
</dbReference>
<protein>
    <submittedName>
        <fullName evidence="1">8641_t:CDS:1</fullName>
    </submittedName>
</protein>
<accession>A0A9N9JXT7</accession>
<dbReference type="Proteomes" id="UP000789396">
    <property type="component" value="Unassembled WGS sequence"/>
</dbReference>
<proteinExistence type="predicted"/>
<feature type="non-terminal residue" evidence="1">
    <location>
        <position position="146"/>
    </location>
</feature>
<evidence type="ECO:0000313" key="1">
    <source>
        <dbReference type="EMBL" id="CAG8802658.1"/>
    </source>
</evidence>
<name>A0A9N9JXT7_9GLOM</name>
<evidence type="ECO:0000313" key="2">
    <source>
        <dbReference type="Proteomes" id="UP000789396"/>
    </source>
</evidence>
<comment type="caution">
    <text evidence="1">The sequence shown here is derived from an EMBL/GenBank/DDBJ whole genome shotgun (WGS) entry which is preliminary data.</text>
</comment>
<gene>
    <name evidence="1" type="ORF">RFULGI_LOCUS17900</name>
</gene>
<reference evidence="1" key="1">
    <citation type="submission" date="2021-06" db="EMBL/GenBank/DDBJ databases">
        <authorList>
            <person name="Kallberg Y."/>
            <person name="Tangrot J."/>
            <person name="Rosling A."/>
        </authorList>
    </citation>
    <scope>NUCLEOTIDE SEQUENCE</scope>
    <source>
        <strain evidence="1">IN212</strain>
    </source>
</reference>
<dbReference type="AlphaFoldDB" id="A0A9N9JXT7"/>
<keyword evidence="2" id="KW-1185">Reference proteome</keyword>
<organism evidence="1 2">
    <name type="scientific">Racocetra fulgida</name>
    <dbReference type="NCBI Taxonomy" id="60492"/>
    <lineage>
        <taxon>Eukaryota</taxon>
        <taxon>Fungi</taxon>
        <taxon>Fungi incertae sedis</taxon>
        <taxon>Mucoromycota</taxon>
        <taxon>Glomeromycotina</taxon>
        <taxon>Glomeromycetes</taxon>
        <taxon>Diversisporales</taxon>
        <taxon>Gigasporaceae</taxon>
        <taxon>Racocetra</taxon>
    </lineage>
</organism>
<dbReference type="OrthoDB" id="2479915at2759"/>
<feature type="non-terminal residue" evidence="1">
    <location>
        <position position="1"/>
    </location>
</feature>